<protein>
    <submittedName>
        <fullName evidence="1">Uncharacterized protein</fullName>
    </submittedName>
</protein>
<comment type="caution">
    <text evidence="1">The sequence shown here is derived from an EMBL/GenBank/DDBJ whole genome shotgun (WGS) entry which is preliminary data.</text>
</comment>
<sequence length="113" mass="13231">MYKGSFSFKNDKINSIEIDQKTNAKIERKDDDTAELYFVNDKNFRIPIPADIILQNTTDNEDQVPPSSADKFHVTWHSNYTLYKKGHAIFHLENQKQHAIRLAATIIRRVIRK</sequence>
<dbReference type="AlphaFoldDB" id="A0A397I814"/>
<accession>A0A397I814</accession>
<proteinExistence type="predicted"/>
<reference evidence="1 2" key="1">
    <citation type="submission" date="2018-08" db="EMBL/GenBank/DDBJ databases">
        <title>Genome and evolution of the arbuscular mycorrhizal fungus Diversispora epigaea (formerly Glomus versiforme) and its bacterial endosymbionts.</title>
        <authorList>
            <person name="Sun X."/>
            <person name="Fei Z."/>
            <person name="Harrison M."/>
        </authorList>
    </citation>
    <scope>NUCLEOTIDE SEQUENCE [LARGE SCALE GENOMIC DNA]</scope>
    <source>
        <strain evidence="1 2">IT104</strain>
    </source>
</reference>
<evidence type="ECO:0000313" key="2">
    <source>
        <dbReference type="Proteomes" id="UP000266861"/>
    </source>
</evidence>
<name>A0A397I814_9GLOM</name>
<dbReference type="OrthoDB" id="2130967at2759"/>
<dbReference type="Proteomes" id="UP000266861">
    <property type="component" value="Unassembled WGS sequence"/>
</dbReference>
<evidence type="ECO:0000313" key="1">
    <source>
        <dbReference type="EMBL" id="RHZ71745.1"/>
    </source>
</evidence>
<gene>
    <name evidence="1" type="ORF">Glove_255g19</name>
</gene>
<keyword evidence="2" id="KW-1185">Reference proteome</keyword>
<dbReference type="EMBL" id="PQFF01000233">
    <property type="protein sequence ID" value="RHZ71745.1"/>
    <property type="molecule type" value="Genomic_DNA"/>
</dbReference>
<organism evidence="1 2">
    <name type="scientific">Diversispora epigaea</name>
    <dbReference type="NCBI Taxonomy" id="1348612"/>
    <lineage>
        <taxon>Eukaryota</taxon>
        <taxon>Fungi</taxon>
        <taxon>Fungi incertae sedis</taxon>
        <taxon>Mucoromycota</taxon>
        <taxon>Glomeromycotina</taxon>
        <taxon>Glomeromycetes</taxon>
        <taxon>Diversisporales</taxon>
        <taxon>Diversisporaceae</taxon>
        <taxon>Diversispora</taxon>
    </lineage>
</organism>